<protein>
    <recommendedName>
        <fullName evidence="6">VDE lipocalin domain-containing protein</fullName>
    </recommendedName>
</protein>
<feature type="compositionally biased region" description="Acidic residues" evidence="1">
    <location>
        <begin position="765"/>
        <end position="775"/>
    </location>
</feature>
<keyword evidence="2" id="KW-0812">Transmembrane</keyword>
<dbReference type="Proteomes" id="UP000247498">
    <property type="component" value="Unassembled WGS sequence"/>
</dbReference>
<name>A0A2V0PCD8_9CHLO</name>
<sequence>MARRGPSRGWRFLLATLALAVAALLPRVAAQGQQAAEKGAYVPTNIVEAFILCPVRNPRRWDPSVFDPTLTGFTELLWRAAELAPPSYFAAAGPLCSPRVIESLLQPCTTDDYGGRPGNVTSLSTSDGCCGAACAAEVRRKDARCLGLVYQLLCADPLVSSFAAGVANALARCGNVSVECRAGSLSEAAAAVAAEAAAEAEAEAGRARRGGAGAEVPLTGVFAPERVVGRWEDCPVERPRAWDPAVFNSTEAAVIGVLARYRSRLSQECALLGPSTLLPCASDGAGATAAPGAPFGEAAEGAGAAGGGASFSTVDGCCHASCAASVVRDRRCLSELYQLACADPATQGFALGLSNALVRCANLRLDCAAARAGLEPAAPSHLSENVVDVWGDCPVESPTPWDLREFDSAALTSRYGGLVSLYESLNPRDPKPLLQRVGRACQEPLVLALSVCASDNDRRGDPAAARASFSTLDGCCSRGCAGRLRQVIDSGCWAELERLLCNASLALPAGGAWLELPESDPRRLALRALSYGELRVAYDISFLTRTFGAGIYNGLIRCANYTSPCILPPPPDRAAAAAAAAGAPRRGLSASTIVAICIGCASAVALAAGVVAAHILLRRARRTRTIVFVPSSLLRSPTAFFRAASGALLRSAPAVLLRSPTAFFRAAAAAAAAAPGALVRASSGALWRGSSGALFRGASGGLERGASGLLRHPFPEEGPCHGDFKTESAVLSASTARVVVIVEPHPPTPRAADACADGGALEAAAEADAEAEAEAEAGPGAGAAPGAPAAGGGSCRGGAAGGGLGEGEEAAAAGGGAEEPAAAALGPPPGEGEGAAAVKDGEEEGRPGGAGGDGARGEAEV</sequence>
<evidence type="ECO:0000256" key="2">
    <source>
        <dbReference type="SAM" id="Phobius"/>
    </source>
</evidence>
<accession>A0A2V0PCD8</accession>
<evidence type="ECO:0000313" key="5">
    <source>
        <dbReference type="Proteomes" id="UP000247498"/>
    </source>
</evidence>
<dbReference type="InParanoid" id="A0A2V0PCD8"/>
<feature type="transmembrane region" description="Helical" evidence="2">
    <location>
        <begin position="593"/>
        <end position="617"/>
    </location>
</feature>
<evidence type="ECO:0000313" key="4">
    <source>
        <dbReference type="EMBL" id="GBF96602.1"/>
    </source>
</evidence>
<reference evidence="4 5" key="1">
    <citation type="journal article" date="2018" name="Sci. Rep.">
        <title>Raphidocelis subcapitata (=Pseudokirchneriella subcapitata) provides an insight into genome evolution and environmental adaptations in the Sphaeropleales.</title>
        <authorList>
            <person name="Suzuki S."/>
            <person name="Yamaguchi H."/>
            <person name="Nakajima N."/>
            <person name="Kawachi M."/>
        </authorList>
    </citation>
    <scope>NUCLEOTIDE SEQUENCE [LARGE SCALE GENOMIC DNA]</scope>
    <source>
        <strain evidence="4 5">NIES-35</strain>
    </source>
</reference>
<dbReference type="AlphaFoldDB" id="A0A2V0PCD8"/>
<comment type="caution">
    <text evidence="4">The sequence shown here is derived from an EMBL/GenBank/DDBJ whole genome shotgun (WGS) entry which is preliminary data.</text>
</comment>
<feature type="region of interest" description="Disordered" evidence="1">
    <location>
        <begin position="761"/>
        <end position="861"/>
    </location>
</feature>
<keyword evidence="2" id="KW-0472">Membrane</keyword>
<evidence type="ECO:0008006" key="6">
    <source>
        <dbReference type="Google" id="ProtNLM"/>
    </source>
</evidence>
<proteinExistence type="predicted"/>
<dbReference type="EMBL" id="BDRX01000083">
    <property type="protein sequence ID" value="GBF96602.1"/>
    <property type="molecule type" value="Genomic_DNA"/>
</dbReference>
<keyword evidence="5" id="KW-1185">Reference proteome</keyword>
<keyword evidence="2" id="KW-1133">Transmembrane helix</keyword>
<feature type="chain" id="PRO_5015949621" description="VDE lipocalin domain-containing protein" evidence="3">
    <location>
        <begin position="31"/>
        <end position="861"/>
    </location>
</feature>
<keyword evidence="3" id="KW-0732">Signal</keyword>
<evidence type="ECO:0000256" key="3">
    <source>
        <dbReference type="SAM" id="SignalP"/>
    </source>
</evidence>
<feature type="compositionally biased region" description="Gly residues" evidence="1">
    <location>
        <begin position="779"/>
        <end position="805"/>
    </location>
</feature>
<organism evidence="4 5">
    <name type="scientific">Raphidocelis subcapitata</name>
    <dbReference type="NCBI Taxonomy" id="307507"/>
    <lineage>
        <taxon>Eukaryota</taxon>
        <taxon>Viridiplantae</taxon>
        <taxon>Chlorophyta</taxon>
        <taxon>core chlorophytes</taxon>
        <taxon>Chlorophyceae</taxon>
        <taxon>CS clade</taxon>
        <taxon>Sphaeropleales</taxon>
        <taxon>Selenastraceae</taxon>
        <taxon>Raphidocelis</taxon>
    </lineage>
</organism>
<gene>
    <name evidence="4" type="ORF">Rsub_09348</name>
</gene>
<feature type="signal peptide" evidence="3">
    <location>
        <begin position="1"/>
        <end position="30"/>
    </location>
</feature>
<evidence type="ECO:0000256" key="1">
    <source>
        <dbReference type="SAM" id="MobiDB-lite"/>
    </source>
</evidence>